<evidence type="ECO:0000256" key="3">
    <source>
        <dbReference type="ARBA" id="ARBA00022989"/>
    </source>
</evidence>
<sequence>MKKNKKSRKVGLFQIVMLGLSSIIGSGWLFGSWEASRVAGPAAIISWVIGAIVIGAIAFNYIELGSMFPESGGMSKYAQYTHGSLLGFIAAWSNWVSLVTLIPIEAVAATQYMGSWPWKWAHWTHGFIVNGEISNLGLFVVFLFILVFTLLNYWSVNLLAKFTSFISIFKLGIPLLTIIMLLLSGFHGGNFASQGFMPYGSAAIFSATTASGIIFSYNAFQVVINMGKEIKNPKRNIALGITISLAISIVIYVALQFTFISAVEPSVLAKVGWHGINFESPFADLAIMLGLHWLAVLLYFDAFISPFGTGVSFVAQTSRTLAAMVQNEHMPKFLGKINERWGVPRIAMVVNMIISVLLVALFRSWGTLASVISTSTLIAYLTGPVTVTSLRKMAPNFKRPIRMRMLQFMAPFAFVLASLAAYWAMWPTTVKVIVVILLGLPFYFYFEWKTDWKKTKNQFAGSFWMIGYLIFISVMSYVGSAPFGGQNWIPYPLDFVVIIIVSLAFYRWGISSSMVSTDLHNAKVVNDQINLDAYEDEPTDENKEDK</sequence>
<dbReference type="GO" id="GO:0016020">
    <property type="term" value="C:membrane"/>
    <property type="evidence" value="ECO:0007669"/>
    <property type="project" value="UniProtKB-SubCell"/>
</dbReference>
<name>A0A0C2VVR5_9LACO</name>
<proteinExistence type="predicted"/>
<accession>A0A0C2VVR5</accession>
<dbReference type="Pfam" id="PF13520">
    <property type="entry name" value="AA_permease_2"/>
    <property type="match status" value="1"/>
</dbReference>
<dbReference type="Proteomes" id="UP000186588">
    <property type="component" value="Unassembled WGS sequence"/>
</dbReference>
<dbReference type="EMBL" id="BDDX01000013">
    <property type="protein sequence ID" value="GAT90998.1"/>
    <property type="molecule type" value="Genomic_DNA"/>
</dbReference>
<evidence type="ECO:0000313" key="5">
    <source>
        <dbReference type="EMBL" id="GAT90998.1"/>
    </source>
</evidence>
<evidence type="ECO:0000313" key="6">
    <source>
        <dbReference type="Proteomes" id="UP000186588"/>
    </source>
</evidence>
<dbReference type="PANTHER" id="PTHR47547">
    <property type="match status" value="1"/>
</dbReference>
<dbReference type="PIRSF" id="PIRSF006060">
    <property type="entry name" value="AA_transporter"/>
    <property type="match status" value="1"/>
</dbReference>
<protein>
    <submittedName>
        <fullName evidence="5">Amino acid permease</fullName>
    </submittedName>
</protein>
<dbReference type="InterPro" id="IPR052962">
    <property type="entry name" value="AA_Transporter_AGT"/>
</dbReference>
<reference evidence="5 6" key="1">
    <citation type="journal article" date="2016" name="Syst. Appl. Microbiol.">
        <title>Genomic characterization of a fructophilic bee symbiont Lactobacillus kunkeei reveals its niche-specific adaptation.</title>
        <authorList>
            <person name="Maeno S."/>
            <person name="Tanizawa Y."/>
            <person name="Kanesaki Y."/>
            <person name="Kubota E."/>
            <person name="Kumar H."/>
            <person name="Dicks L."/>
            <person name="Salminen S."/>
            <person name="Nakagawa J."/>
            <person name="Arita M."/>
            <person name="Endo A."/>
        </authorList>
    </citation>
    <scope>NUCLEOTIDE SEQUENCE [LARGE SCALE GENOMIC DNA]</scope>
    <source>
        <strain evidence="5 6">FF30-6</strain>
    </source>
</reference>
<dbReference type="GO" id="GO:0022857">
    <property type="term" value="F:transmembrane transporter activity"/>
    <property type="evidence" value="ECO:0007669"/>
    <property type="project" value="InterPro"/>
</dbReference>
<keyword evidence="2" id="KW-0812">Transmembrane</keyword>
<organism evidence="5 6">
    <name type="scientific">Apilactobacillus kunkeei</name>
    <dbReference type="NCBI Taxonomy" id="148814"/>
    <lineage>
        <taxon>Bacteria</taxon>
        <taxon>Bacillati</taxon>
        <taxon>Bacillota</taxon>
        <taxon>Bacilli</taxon>
        <taxon>Lactobacillales</taxon>
        <taxon>Lactobacillaceae</taxon>
        <taxon>Apilactobacillus</taxon>
    </lineage>
</organism>
<dbReference type="RefSeq" id="WP_041152957.1">
    <property type="nucleotide sequence ID" value="NZ_BDDX01000013.1"/>
</dbReference>
<comment type="subcellular location">
    <subcellularLocation>
        <location evidence="1">Membrane</location>
        <topology evidence="1">Multi-pass membrane protein</topology>
    </subcellularLocation>
</comment>
<comment type="caution">
    <text evidence="5">The sequence shown here is derived from an EMBL/GenBank/DDBJ whole genome shotgun (WGS) entry which is preliminary data.</text>
</comment>
<evidence type="ECO:0000256" key="2">
    <source>
        <dbReference type="ARBA" id="ARBA00022692"/>
    </source>
</evidence>
<dbReference type="PATRIC" id="fig|148814.19.peg.1112"/>
<dbReference type="PANTHER" id="PTHR47547:SF1">
    <property type="entry name" value="ASPARTATE-PROTON SYMPORTER"/>
    <property type="match status" value="1"/>
</dbReference>
<keyword evidence="4" id="KW-0472">Membrane</keyword>
<gene>
    <name evidence="5" type="ORF">FF306_01118</name>
</gene>
<evidence type="ECO:0000256" key="4">
    <source>
        <dbReference type="ARBA" id="ARBA00023136"/>
    </source>
</evidence>
<evidence type="ECO:0000256" key="1">
    <source>
        <dbReference type="ARBA" id="ARBA00004141"/>
    </source>
</evidence>
<dbReference type="AlphaFoldDB" id="A0A0C2VVR5"/>
<keyword evidence="3" id="KW-1133">Transmembrane helix</keyword>
<dbReference type="Gene3D" id="1.20.1740.10">
    <property type="entry name" value="Amino acid/polyamine transporter I"/>
    <property type="match status" value="1"/>
</dbReference>
<dbReference type="InterPro" id="IPR002293">
    <property type="entry name" value="AA/rel_permease1"/>
</dbReference>